<dbReference type="Gene3D" id="3.20.20.80">
    <property type="entry name" value="Glycosidases"/>
    <property type="match status" value="1"/>
</dbReference>
<evidence type="ECO:0000256" key="3">
    <source>
        <dbReference type="SAM" id="SignalP"/>
    </source>
</evidence>
<keyword evidence="3" id="KW-0732">Signal</keyword>
<evidence type="ECO:0000256" key="1">
    <source>
        <dbReference type="ARBA" id="ARBA00022801"/>
    </source>
</evidence>
<accession>A0A1H8PHX5</accession>
<feature type="domain" description="Glycoside hydrolase family 2 catalytic" evidence="4">
    <location>
        <begin position="156"/>
        <end position="282"/>
    </location>
</feature>
<dbReference type="Proteomes" id="UP000198942">
    <property type="component" value="Unassembled WGS sequence"/>
</dbReference>
<evidence type="ECO:0000313" key="5">
    <source>
        <dbReference type="EMBL" id="SEO41153.1"/>
    </source>
</evidence>
<keyword evidence="6" id="KW-1185">Reference proteome</keyword>
<feature type="chain" id="PRO_5011743492" evidence="3">
    <location>
        <begin position="21"/>
        <end position="366"/>
    </location>
</feature>
<dbReference type="OrthoDB" id="9774262at2"/>
<dbReference type="InterPro" id="IPR017853">
    <property type="entry name" value="GH"/>
</dbReference>
<dbReference type="GO" id="GO:0005975">
    <property type="term" value="P:carbohydrate metabolic process"/>
    <property type="evidence" value="ECO:0007669"/>
    <property type="project" value="InterPro"/>
</dbReference>
<dbReference type="InterPro" id="IPR018087">
    <property type="entry name" value="Glyco_hydro_5_CS"/>
</dbReference>
<dbReference type="AlphaFoldDB" id="A0A1H8PHX5"/>
<name>A0A1H8PHX5_9SPHI</name>
<dbReference type="PROSITE" id="PS00659">
    <property type="entry name" value="GLYCOSYL_HYDROL_F5"/>
    <property type="match status" value="1"/>
</dbReference>
<proteinExistence type="predicted"/>
<dbReference type="STRING" id="551995.SAMN05192574_1084"/>
<dbReference type="InterPro" id="IPR006103">
    <property type="entry name" value="Glyco_hydro_2_cat"/>
</dbReference>
<sequence length="366" mass="42504">MIRKIFLLVILIVCISNCFAQNQDKRWSEARIWSWYNEQPWYCGFNYIPAYAINYTAMWDKTTFNEAAIDKELAVADKSGMNSLRAVLQYAVYADDPKYFINTLDRFMAICDKHHIKFIPALFDDCSFGITNDPKTGKQPEPLIGWYAWAWSPSPGHSMVVDPATHPKLKKYVTEVITRFKNDKRILMWDLYNEPTNGGLGSATFPLLKKTIAWARAVNPSQPLTIGIFDQNPRLNSIITENVDLITFHDYGDKQHVTKTIEDLKKYNRPMINTEWMNRPWKSTVSEIIPVFYQYKVGCNLWGLVNGKTQTNLPWGHRPGDPEQKLWQHDLYSGDFKPYKAAEIDSLKLFIDRSKSAEYISEHQHQ</sequence>
<protein>
    <submittedName>
        <fullName evidence="5">Cellulase (Glycosyl hydrolase family 5)</fullName>
    </submittedName>
</protein>
<organism evidence="5 6">
    <name type="scientific">Mucilaginibacter gossypiicola</name>
    <dbReference type="NCBI Taxonomy" id="551995"/>
    <lineage>
        <taxon>Bacteria</taxon>
        <taxon>Pseudomonadati</taxon>
        <taxon>Bacteroidota</taxon>
        <taxon>Sphingobacteriia</taxon>
        <taxon>Sphingobacteriales</taxon>
        <taxon>Sphingobacteriaceae</taxon>
        <taxon>Mucilaginibacter</taxon>
    </lineage>
</organism>
<evidence type="ECO:0000259" key="4">
    <source>
        <dbReference type="Pfam" id="PF02836"/>
    </source>
</evidence>
<gene>
    <name evidence="5" type="ORF">SAMN05192574_1084</name>
</gene>
<evidence type="ECO:0000256" key="2">
    <source>
        <dbReference type="ARBA" id="ARBA00023295"/>
    </source>
</evidence>
<keyword evidence="2" id="KW-0326">Glycosidase</keyword>
<dbReference type="SUPFAM" id="SSF51445">
    <property type="entry name" value="(Trans)glycosidases"/>
    <property type="match status" value="1"/>
</dbReference>
<reference evidence="6" key="1">
    <citation type="submission" date="2016-10" db="EMBL/GenBank/DDBJ databases">
        <authorList>
            <person name="Varghese N."/>
            <person name="Submissions S."/>
        </authorList>
    </citation>
    <scope>NUCLEOTIDE SEQUENCE [LARGE SCALE GENOMIC DNA]</scope>
    <source>
        <strain evidence="6">Gh-48</strain>
    </source>
</reference>
<keyword evidence="1 5" id="KW-0378">Hydrolase</keyword>
<dbReference type="RefSeq" id="WP_091214888.1">
    <property type="nucleotide sequence ID" value="NZ_FOCL01000008.1"/>
</dbReference>
<dbReference type="Pfam" id="PF02836">
    <property type="entry name" value="Glyco_hydro_2_C"/>
    <property type="match status" value="1"/>
</dbReference>
<dbReference type="GO" id="GO:0004553">
    <property type="term" value="F:hydrolase activity, hydrolyzing O-glycosyl compounds"/>
    <property type="evidence" value="ECO:0007669"/>
    <property type="project" value="InterPro"/>
</dbReference>
<dbReference type="EMBL" id="FOCL01000008">
    <property type="protein sequence ID" value="SEO41153.1"/>
    <property type="molecule type" value="Genomic_DNA"/>
</dbReference>
<feature type="signal peptide" evidence="3">
    <location>
        <begin position="1"/>
        <end position="20"/>
    </location>
</feature>
<evidence type="ECO:0000313" key="6">
    <source>
        <dbReference type="Proteomes" id="UP000198942"/>
    </source>
</evidence>